<evidence type="ECO:0000313" key="9">
    <source>
        <dbReference type="EMBL" id="MFJ5446055.1"/>
    </source>
</evidence>
<dbReference type="InterPro" id="IPR035926">
    <property type="entry name" value="NusB-like_sf"/>
</dbReference>
<comment type="caution">
    <text evidence="9">The sequence shown here is derived from an EMBL/GenBank/DDBJ whole genome shotgun (WGS) entry which is preliminary data.</text>
</comment>
<protein>
    <recommendedName>
        <fullName evidence="6">Transcription antitermination protein NusB</fullName>
    </recommendedName>
    <alternativeName>
        <fullName evidence="6">Antitermination factor NusB</fullName>
    </alternativeName>
</protein>
<dbReference type="Gene3D" id="1.10.940.10">
    <property type="entry name" value="NusB-like"/>
    <property type="match status" value="1"/>
</dbReference>
<dbReference type="RefSeq" id="WP_400881103.1">
    <property type="nucleotide sequence ID" value="NZ_JBIWXY010000001.1"/>
</dbReference>
<gene>
    <name evidence="6 9" type="primary">nusB</name>
    <name evidence="9" type="ORF">ACIKP9_07425</name>
</gene>
<evidence type="ECO:0000256" key="3">
    <source>
        <dbReference type="ARBA" id="ARBA00022884"/>
    </source>
</evidence>
<dbReference type="Proteomes" id="UP001617669">
    <property type="component" value="Unassembled WGS sequence"/>
</dbReference>
<evidence type="ECO:0000256" key="4">
    <source>
        <dbReference type="ARBA" id="ARBA00023015"/>
    </source>
</evidence>
<evidence type="ECO:0000256" key="7">
    <source>
        <dbReference type="SAM" id="MobiDB-lite"/>
    </source>
</evidence>
<accession>A0ABW8GKW2</accession>
<comment type="similarity">
    <text evidence="1 6">Belongs to the NusB family.</text>
</comment>
<sequence length="160" mass="18080">MSDSDNKPVEAKKAPPKQGRSRRKSRELVLKGIYLGLMNQKDVSVIIRELADDPDFDRADYEYFRQLLEGVAENINELDARLVGLLDRQLSELSPIEHAILCISAYELIHDVTIPYRVAINEGVELAKLYGGTDGHKYVNGVLDKVAAEARPDEFQRGRR</sequence>
<evidence type="ECO:0000313" key="10">
    <source>
        <dbReference type="Proteomes" id="UP001617669"/>
    </source>
</evidence>
<keyword evidence="10" id="KW-1185">Reference proteome</keyword>
<dbReference type="InterPro" id="IPR011605">
    <property type="entry name" value="NusB_fam"/>
</dbReference>
<dbReference type="NCBIfam" id="TIGR01951">
    <property type="entry name" value="nusB"/>
    <property type="match status" value="1"/>
</dbReference>
<keyword evidence="5 6" id="KW-0804">Transcription</keyword>
<keyword evidence="3 6" id="KW-0694">RNA-binding</keyword>
<dbReference type="InterPro" id="IPR006027">
    <property type="entry name" value="NusB_RsmB_TIM44"/>
</dbReference>
<dbReference type="Pfam" id="PF01029">
    <property type="entry name" value="NusB"/>
    <property type="match status" value="1"/>
</dbReference>
<reference evidence="9 10" key="1">
    <citation type="submission" date="2024-11" db="EMBL/GenBank/DDBJ databases">
        <authorList>
            <person name="Kaparullina E.N."/>
            <person name="Delegan Y.A."/>
            <person name="Doronina N.V."/>
        </authorList>
    </citation>
    <scope>NUCLEOTIDE SEQUENCE [LARGE SCALE GENOMIC DNA]</scope>
    <source>
        <strain evidence="9 10">7sh_L</strain>
    </source>
</reference>
<name>A0ABW8GKW2_9PROT</name>
<evidence type="ECO:0000256" key="5">
    <source>
        <dbReference type="ARBA" id="ARBA00023163"/>
    </source>
</evidence>
<keyword evidence="4 6" id="KW-0805">Transcription regulation</keyword>
<feature type="region of interest" description="Disordered" evidence="7">
    <location>
        <begin position="1"/>
        <end position="25"/>
    </location>
</feature>
<feature type="compositionally biased region" description="Basic and acidic residues" evidence="7">
    <location>
        <begin position="1"/>
        <end position="13"/>
    </location>
</feature>
<proteinExistence type="inferred from homology"/>
<keyword evidence="2 6" id="KW-0889">Transcription antitermination</keyword>
<evidence type="ECO:0000256" key="1">
    <source>
        <dbReference type="ARBA" id="ARBA00005952"/>
    </source>
</evidence>
<feature type="domain" description="NusB/RsmB/TIM44" evidence="8">
    <location>
        <begin position="23"/>
        <end position="147"/>
    </location>
</feature>
<evidence type="ECO:0000256" key="2">
    <source>
        <dbReference type="ARBA" id="ARBA00022814"/>
    </source>
</evidence>
<dbReference type="PANTHER" id="PTHR11078">
    <property type="entry name" value="N UTILIZATION SUBSTANCE PROTEIN B-RELATED"/>
    <property type="match status" value="1"/>
</dbReference>
<dbReference type="SUPFAM" id="SSF48013">
    <property type="entry name" value="NusB-like"/>
    <property type="match status" value="1"/>
</dbReference>
<comment type="function">
    <text evidence="6">Involved in transcription antitermination. Required for transcription of ribosomal RNA (rRNA) genes. Binds specifically to the boxA antiterminator sequence of the ribosomal RNA (rrn) operons.</text>
</comment>
<dbReference type="HAMAP" id="MF_00073">
    <property type="entry name" value="NusB"/>
    <property type="match status" value="1"/>
</dbReference>
<evidence type="ECO:0000256" key="6">
    <source>
        <dbReference type="HAMAP-Rule" id="MF_00073"/>
    </source>
</evidence>
<evidence type="ECO:0000259" key="8">
    <source>
        <dbReference type="Pfam" id="PF01029"/>
    </source>
</evidence>
<organism evidence="9 10">
    <name type="scientific">Methylobacillus methanolivorans</name>
    <dbReference type="NCBI Taxonomy" id="1848927"/>
    <lineage>
        <taxon>Bacteria</taxon>
        <taxon>Pseudomonadati</taxon>
        <taxon>Pseudomonadota</taxon>
        <taxon>Betaproteobacteria</taxon>
        <taxon>Nitrosomonadales</taxon>
        <taxon>Methylophilaceae</taxon>
        <taxon>Methylobacillus</taxon>
    </lineage>
</organism>
<dbReference type="EMBL" id="JBIWXY010000001">
    <property type="protein sequence ID" value="MFJ5446055.1"/>
    <property type="molecule type" value="Genomic_DNA"/>
</dbReference>
<dbReference type="PANTHER" id="PTHR11078:SF3">
    <property type="entry name" value="ANTITERMINATION NUSB DOMAIN-CONTAINING PROTEIN"/>
    <property type="match status" value="1"/>
</dbReference>